<dbReference type="InterPro" id="IPR009057">
    <property type="entry name" value="Homeodomain-like_sf"/>
</dbReference>
<dbReference type="InterPro" id="IPR002197">
    <property type="entry name" value="HTH_Fis"/>
</dbReference>
<name>Q72EN8_NITV2</name>
<protein>
    <submittedName>
        <fullName evidence="9">Sigma-54 dependent DNA-binding response regulator</fullName>
    </submittedName>
</protein>
<dbReference type="InterPro" id="IPR027417">
    <property type="entry name" value="P-loop_NTPase"/>
</dbReference>
<evidence type="ECO:0000313" key="9">
    <source>
        <dbReference type="EMBL" id="AAS95021.1"/>
    </source>
</evidence>
<keyword evidence="1" id="KW-0547">Nucleotide-binding</keyword>
<dbReference type="SUPFAM" id="SSF52540">
    <property type="entry name" value="P-loop containing nucleoside triphosphate hydrolases"/>
    <property type="match status" value="1"/>
</dbReference>
<dbReference type="PANTHER" id="PTHR32071">
    <property type="entry name" value="TRANSCRIPTIONAL REGULATORY PROTEIN"/>
    <property type="match status" value="1"/>
</dbReference>
<keyword evidence="10" id="KW-1185">Reference proteome</keyword>
<dbReference type="PROSITE" id="PS00688">
    <property type="entry name" value="SIGMA54_INTERACT_3"/>
    <property type="match status" value="1"/>
</dbReference>
<dbReference type="Gene3D" id="1.10.10.60">
    <property type="entry name" value="Homeodomain-like"/>
    <property type="match status" value="1"/>
</dbReference>
<dbReference type="STRING" id="882.DVU_0539"/>
<dbReference type="PaxDb" id="882-DVU_0539"/>
<dbReference type="Gene3D" id="1.10.8.60">
    <property type="match status" value="1"/>
</dbReference>
<dbReference type="eggNOG" id="COG2204">
    <property type="taxonomic scope" value="Bacteria"/>
</dbReference>
<dbReference type="Proteomes" id="UP000002194">
    <property type="component" value="Chromosome"/>
</dbReference>
<reference evidence="9 10" key="1">
    <citation type="journal article" date="2004" name="Nat. Biotechnol.">
        <title>The genome sequence of the anaerobic, sulfate-reducing bacterium Desulfovibrio vulgaris Hildenborough.</title>
        <authorList>
            <person name="Heidelberg J.F."/>
            <person name="Seshadri R."/>
            <person name="Haveman S.A."/>
            <person name="Hemme C.L."/>
            <person name="Paulsen I.T."/>
            <person name="Kolonay J.F."/>
            <person name="Eisen J.A."/>
            <person name="Ward N."/>
            <person name="Methe B."/>
            <person name="Brinkac L.M."/>
            <person name="Daugherty S.C."/>
            <person name="Deboy R.T."/>
            <person name="Dodson R.J."/>
            <person name="Durkin A.S."/>
            <person name="Madupu R."/>
            <person name="Nelson W.C."/>
            <person name="Sullivan S.A."/>
            <person name="Fouts D."/>
            <person name="Haft D.H."/>
            <person name="Selengut J."/>
            <person name="Peterson J.D."/>
            <person name="Davidsen T.M."/>
            <person name="Zafar N."/>
            <person name="Zhou L."/>
            <person name="Radune D."/>
            <person name="Dimitrov G."/>
            <person name="Hance M."/>
            <person name="Tran K."/>
            <person name="Khouri H."/>
            <person name="Gill J."/>
            <person name="Utterback T.R."/>
            <person name="Feldblyum T.V."/>
            <person name="Wall J.D."/>
            <person name="Voordouw G."/>
            <person name="Fraser C.M."/>
        </authorList>
    </citation>
    <scope>NUCLEOTIDE SEQUENCE [LARGE SCALE GENOMIC DNA]</scope>
    <source>
        <strain evidence="10">ATCC 29579 / DSM 644 / NCIMB 8303 / VKM B-1760 / Hildenborough</strain>
    </source>
</reference>
<dbReference type="PROSITE" id="PS50110">
    <property type="entry name" value="RESPONSE_REGULATORY"/>
    <property type="match status" value="1"/>
</dbReference>
<dbReference type="OrthoDB" id="9763792at2"/>
<dbReference type="SUPFAM" id="SSF52172">
    <property type="entry name" value="CheY-like"/>
    <property type="match status" value="1"/>
</dbReference>
<dbReference type="EMBL" id="AE017285">
    <property type="protein sequence ID" value="AAS95021.1"/>
    <property type="molecule type" value="Genomic_DNA"/>
</dbReference>
<evidence type="ECO:0000256" key="1">
    <source>
        <dbReference type="ARBA" id="ARBA00022741"/>
    </source>
</evidence>
<dbReference type="InterPro" id="IPR025662">
    <property type="entry name" value="Sigma_54_int_dom_ATP-bd_1"/>
</dbReference>
<evidence type="ECO:0000256" key="3">
    <source>
        <dbReference type="ARBA" id="ARBA00023015"/>
    </source>
</evidence>
<keyword evidence="3" id="KW-0805">Transcription regulation</keyword>
<sequence>MPTTCDEHILIVDDEPDFAHGLARLVSRDFPAASVSVALSGAEALHIIQGSGVALLLTDLRMPDMDGMELMQQAMTVDPTTSVILLTAHGSIETAVAALKNGAYDFLTKPVRREELQRTLNKALERIRILKENKRLRQMMQQGCIERQMIGESPVMQRLKETIAAIAATDYSVLIRGESGTGKELVADMLHRLGSRRERPLVKVNCPSIPDQLLESELFGHVKGAFTGADRTRRGLFMSAQRGTLLLDEIGDIGEALQTKLLRVLQEREIRPVGSSASTLVDVRIIASTNRALEERIKQGLFREDLFYRLNVLTIHTPPLRERRDDIPLLADHFVAATCRELSSPVKRISPGALACLAGREWPGNVRELQNYIRRLVVFCPGDTIDTAHLRLVDGTTCPTTAETPSLVPYKEAKGAVVEDFTRRYVEGLLRQTGGNISEAARLSGIERVSLQKILRRLGTSGDTFKG</sequence>
<dbReference type="Pfam" id="PF00072">
    <property type="entry name" value="Response_reg"/>
    <property type="match status" value="1"/>
</dbReference>
<dbReference type="EnsemblBacteria" id="AAS95021">
    <property type="protein sequence ID" value="AAS95021"/>
    <property type="gene ID" value="DVU_0539"/>
</dbReference>
<keyword evidence="2" id="KW-0067">ATP-binding</keyword>
<dbReference type="SMART" id="SM00448">
    <property type="entry name" value="REC"/>
    <property type="match status" value="1"/>
</dbReference>
<dbReference type="SUPFAM" id="SSF46689">
    <property type="entry name" value="Homeodomain-like"/>
    <property type="match status" value="1"/>
</dbReference>
<dbReference type="CDD" id="cd00009">
    <property type="entry name" value="AAA"/>
    <property type="match status" value="1"/>
</dbReference>
<feature type="domain" description="Response regulatory" evidence="8">
    <location>
        <begin position="8"/>
        <end position="124"/>
    </location>
</feature>
<dbReference type="Gene3D" id="3.40.50.2300">
    <property type="match status" value="1"/>
</dbReference>
<evidence type="ECO:0000256" key="4">
    <source>
        <dbReference type="ARBA" id="ARBA00023125"/>
    </source>
</evidence>
<evidence type="ECO:0000256" key="5">
    <source>
        <dbReference type="ARBA" id="ARBA00023163"/>
    </source>
</evidence>
<dbReference type="HOGENOM" id="CLU_000445_0_6_7"/>
<evidence type="ECO:0000256" key="6">
    <source>
        <dbReference type="PROSITE-ProRule" id="PRU00169"/>
    </source>
</evidence>
<dbReference type="AlphaFoldDB" id="Q72EN8"/>
<gene>
    <name evidence="9" type="ordered locus">DVU_0539</name>
</gene>
<dbReference type="GO" id="GO:0005524">
    <property type="term" value="F:ATP binding"/>
    <property type="evidence" value="ECO:0007669"/>
    <property type="project" value="UniProtKB-KW"/>
</dbReference>
<dbReference type="FunFam" id="3.40.50.300:FF:000006">
    <property type="entry name" value="DNA-binding transcriptional regulator NtrC"/>
    <property type="match status" value="1"/>
</dbReference>
<feature type="modified residue" description="4-aspartylphosphate" evidence="6">
    <location>
        <position position="59"/>
    </location>
</feature>
<dbReference type="InterPro" id="IPR011006">
    <property type="entry name" value="CheY-like_superfamily"/>
</dbReference>
<dbReference type="PATRIC" id="fig|882.5.peg.514"/>
<evidence type="ECO:0000313" key="10">
    <source>
        <dbReference type="Proteomes" id="UP000002194"/>
    </source>
</evidence>
<dbReference type="Pfam" id="PF02954">
    <property type="entry name" value="HTH_8"/>
    <property type="match status" value="1"/>
</dbReference>
<organism evidence="9 10">
    <name type="scientific">Nitratidesulfovibrio vulgaris (strain ATCC 29579 / DSM 644 / CCUG 34227 / NCIMB 8303 / VKM B-1760 / Hildenborough)</name>
    <name type="common">Desulfovibrio vulgaris</name>
    <dbReference type="NCBI Taxonomy" id="882"/>
    <lineage>
        <taxon>Bacteria</taxon>
        <taxon>Pseudomonadati</taxon>
        <taxon>Thermodesulfobacteriota</taxon>
        <taxon>Desulfovibrionia</taxon>
        <taxon>Desulfovibrionales</taxon>
        <taxon>Desulfovibrionaceae</taxon>
        <taxon>Nitratidesulfovibrio</taxon>
    </lineage>
</organism>
<feature type="domain" description="Sigma-54 factor interaction" evidence="7">
    <location>
        <begin position="149"/>
        <end position="378"/>
    </location>
</feature>
<dbReference type="SMART" id="SM00382">
    <property type="entry name" value="AAA"/>
    <property type="match status" value="1"/>
</dbReference>
<dbReference type="GO" id="GO:0043565">
    <property type="term" value="F:sequence-specific DNA binding"/>
    <property type="evidence" value="ECO:0007669"/>
    <property type="project" value="InterPro"/>
</dbReference>
<dbReference type="InterPro" id="IPR025944">
    <property type="entry name" value="Sigma_54_int_dom_CS"/>
</dbReference>
<evidence type="ECO:0000256" key="2">
    <source>
        <dbReference type="ARBA" id="ARBA00022840"/>
    </source>
</evidence>
<dbReference type="InterPro" id="IPR003593">
    <property type="entry name" value="AAA+_ATPase"/>
</dbReference>
<dbReference type="PROSITE" id="PS50045">
    <property type="entry name" value="SIGMA54_INTERACT_4"/>
    <property type="match status" value="1"/>
</dbReference>
<dbReference type="SMR" id="Q72EN8"/>
<keyword evidence="5" id="KW-0804">Transcription</keyword>
<dbReference type="InterPro" id="IPR001789">
    <property type="entry name" value="Sig_transdc_resp-reg_receiver"/>
</dbReference>
<dbReference type="RefSeq" id="WP_010937845.1">
    <property type="nucleotide sequence ID" value="NC_002937.3"/>
</dbReference>
<dbReference type="KEGG" id="dvu:DVU_0539"/>
<proteinExistence type="predicted"/>
<dbReference type="GO" id="GO:0006355">
    <property type="term" value="P:regulation of DNA-templated transcription"/>
    <property type="evidence" value="ECO:0007669"/>
    <property type="project" value="InterPro"/>
</dbReference>
<keyword evidence="4 9" id="KW-0238">DNA-binding</keyword>
<dbReference type="Pfam" id="PF00158">
    <property type="entry name" value="Sigma54_activat"/>
    <property type="match status" value="1"/>
</dbReference>
<evidence type="ECO:0000259" key="7">
    <source>
        <dbReference type="PROSITE" id="PS50045"/>
    </source>
</evidence>
<dbReference type="PANTHER" id="PTHR32071:SF117">
    <property type="entry name" value="PTS-DEPENDENT DIHYDROXYACETONE KINASE OPERON REGULATORY PROTEIN-RELATED"/>
    <property type="match status" value="1"/>
</dbReference>
<dbReference type="InterPro" id="IPR002078">
    <property type="entry name" value="Sigma_54_int"/>
</dbReference>
<dbReference type="PRINTS" id="PR01590">
    <property type="entry name" value="HTHFIS"/>
</dbReference>
<evidence type="ECO:0000259" key="8">
    <source>
        <dbReference type="PROSITE" id="PS50110"/>
    </source>
</evidence>
<dbReference type="PhylomeDB" id="Q72EN8"/>
<dbReference type="GO" id="GO:0000160">
    <property type="term" value="P:phosphorelay signal transduction system"/>
    <property type="evidence" value="ECO:0007669"/>
    <property type="project" value="InterPro"/>
</dbReference>
<dbReference type="Gene3D" id="3.40.50.300">
    <property type="entry name" value="P-loop containing nucleotide triphosphate hydrolases"/>
    <property type="match status" value="1"/>
</dbReference>
<accession>Q72EN8</accession>
<dbReference type="Pfam" id="PF25601">
    <property type="entry name" value="AAA_lid_14"/>
    <property type="match status" value="1"/>
</dbReference>
<dbReference type="PROSITE" id="PS00675">
    <property type="entry name" value="SIGMA54_INTERACT_1"/>
    <property type="match status" value="1"/>
</dbReference>
<dbReference type="InterPro" id="IPR058031">
    <property type="entry name" value="AAA_lid_NorR"/>
</dbReference>
<keyword evidence="6" id="KW-0597">Phosphoprotein</keyword>